<dbReference type="RefSeq" id="WP_068665706.1">
    <property type="nucleotide sequence ID" value="NZ_CP015520.1"/>
</dbReference>
<organism evidence="1 2">
    <name type="scientific">Thermococcus piezophilus</name>
    <dbReference type="NCBI Taxonomy" id="1712654"/>
    <lineage>
        <taxon>Archaea</taxon>
        <taxon>Methanobacteriati</taxon>
        <taxon>Methanobacteriota</taxon>
        <taxon>Thermococci</taxon>
        <taxon>Thermococcales</taxon>
        <taxon>Thermococcaceae</taxon>
        <taxon>Thermococcus</taxon>
    </lineage>
</organism>
<protein>
    <submittedName>
        <fullName evidence="1">Uncharacterized protein</fullName>
    </submittedName>
</protein>
<dbReference type="KEGG" id="tpie:A7C91_05770"/>
<dbReference type="Proteomes" id="UP000076969">
    <property type="component" value="Chromosome"/>
</dbReference>
<evidence type="ECO:0000313" key="2">
    <source>
        <dbReference type="Proteomes" id="UP000076969"/>
    </source>
</evidence>
<sequence>MSVYHVTHRWSIDESAVAAKEAADFFSSTELPKGVEFLAAYNFDGGAYTIRKAPSREILKEVIITPTFRKNMEITEVIQSYPPTIKYMIRLWNWVYRPSQK</sequence>
<keyword evidence="2" id="KW-1185">Reference proteome</keyword>
<dbReference type="STRING" id="1712654.A7C91_05770"/>
<dbReference type="OrthoDB" id="90002at2157"/>
<gene>
    <name evidence="1" type="ORF">A7C91_05770</name>
</gene>
<dbReference type="EMBL" id="CP015520">
    <property type="protein sequence ID" value="ANF22734.1"/>
    <property type="molecule type" value="Genomic_DNA"/>
</dbReference>
<evidence type="ECO:0000313" key="1">
    <source>
        <dbReference type="EMBL" id="ANF22734.1"/>
    </source>
</evidence>
<accession>A0A172WH11</accession>
<dbReference type="GeneID" id="28495682"/>
<name>A0A172WH11_9EURY</name>
<dbReference type="AlphaFoldDB" id="A0A172WH11"/>
<proteinExistence type="predicted"/>
<reference evidence="2" key="1">
    <citation type="journal article" date="2016" name="Syst. Appl. Microbiol.">
        <title>Thermococcus piezophilus sp. nov., a novel hyperthermophilic and piezophilic archaeon with a broad pressure range for growth, isolated from a deepest hydrothermal vent at the Mid-Cayman Rise.</title>
        <authorList>
            <person name="Dalmasso C."/>
            <person name="Oger P."/>
            <person name="Selva G."/>
            <person name="Courtine D."/>
            <person name="L'Haridon S."/>
            <person name="Garlaschelli A."/>
            <person name="Roussel E."/>
            <person name="Miyazaki J."/>
            <person name="Reveillaud J."/>
            <person name="Jebbar M."/>
            <person name="Takai K."/>
            <person name="Maignien L."/>
            <person name="Alain K."/>
        </authorList>
    </citation>
    <scope>NUCLEOTIDE SEQUENCE [LARGE SCALE GENOMIC DNA]</scope>
    <source>
        <strain evidence="2">CDGS</strain>
    </source>
</reference>